<evidence type="ECO:0000259" key="3">
    <source>
        <dbReference type="Pfam" id="PF00182"/>
    </source>
</evidence>
<keyword evidence="1" id="KW-0611">Plant defense</keyword>
<evidence type="ECO:0000256" key="2">
    <source>
        <dbReference type="ARBA" id="ARBA00023157"/>
    </source>
</evidence>
<reference evidence="4 5" key="1">
    <citation type="submission" date="2016-07" db="EMBL/GenBank/DDBJ databases">
        <title>Pervasive Adenine N6-methylation of Active Genes in Fungi.</title>
        <authorList>
            <consortium name="DOE Joint Genome Institute"/>
            <person name="Mondo S.J."/>
            <person name="Dannebaum R.O."/>
            <person name="Kuo R.C."/>
            <person name="Labutti K."/>
            <person name="Haridas S."/>
            <person name="Kuo A."/>
            <person name="Salamov A."/>
            <person name="Ahrendt S.R."/>
            <person name="Lipzen A."/>
            <person name="Sullivan W."/>
            <person name="Andreopoulos W.B."/>
            <person name="Clum A."/>
            <person name="Lindquist E."/>
            <person name="Daum C."/>
            <person name="Ramamoorthy G.K."/>
            <person name="Gryganskyi A."/>
            <person name="Culley D."/>
            <person name="Magnuson J.K."/>
            <person name="James T.Y."/>
            <person name="O'Malley M.A."/>
            <person name="Stajich J.E."/>
            <person name="Spatafora J.W."/>
            <person name="Visel A."/>
            <person name="Grigoriev I.V."/>
        </authorList>
    </citation>
    <scope>NUCLEOTIDE SEQUENCE [LARGE SCALE GENOMIC DNA]</scope>
    <source>
        <strain evidence="4 5">JEL800</strain>
    </source>
</reference>
<dbReference type="AlphaFoldDB" id="A0A1Y2CBT8"/>
<dbReference type="EMBL" id="MCGO01000022">
    <property type="protein sequence ID" value="ORY44521.1"/>
    <property type="molecule type" value="Genomic_DNA"/>
</dbReference>
<gene>
    <name evidence="4" type="ORF">BCR33DRAFT_850593</name>
</gene>
<keyword evidence="5" id="KW-1185">Reference proteome</keyword>
<organism evidence="4 5">
    <name type="scientific">Rhizoclosmatium globosum</name>
    <dbReference type="NCBI Taxonomy" id="329046"/>
    <lineage>
        <taxon>Eukaryota</taxon>
        <taxon>Fungi</taxon>
        <taxon>Fungi incertae sedis</taxon>
        <taxon>Chytridiomycota</taxon>
        <taxon>Chytridiomycota incertae sedis</taxon>
        <taxon>Chytridiomycetes</taxon>
        <taxon>Chytridiales</taxon>
        <taxon>Chytriomycetaceae</taxon>
        <taxon>Rhizoclosmatium</taxon>
    </lineage>
</organism>
<dbReference type="InterPro" id="IPR000726">
    <property type="entry name" value="Glyco_hydro_19_cat"/>
</dbReference>
<accession>A0A1Y2CBT8</accession>
<evidence type="ECO:0000256" key="1">
    <source>
        <dbReference type="ARBA" id="ARBA00022821"/>
    </source>
</evidence>
<proteinExistence type="predicted"/>
<feature type="domain" description="Glycoside hydrolase family 19 catalytic" evidence="3">
    <location>
        <begin position="95"/>
        <end position="152"/>
    </location>
</feature>
<dbReference type="GO" id="GO:0004568">
    <property type="term" value="F:chitinase activity"/>
    <property type="evidence" value="ECO:0007669"/>
    <property type="project" value="InterPro"/>
</dbReference>
<dbReference type="SUPFAM" id="SSF53955">
    <property type="entry name" value="Lysozyme-like"/>
    <property type="match status" value="1"/>
</dbReference>
<dbReference type="GO" id="GO:0006952">
    <property type="term" value="P:defense response"/>
    <property type="evidence" value="ECO:0007669"/>
    <property type="project" value="UniProtKB-KW"/>
</dbReference>
<dbReference type="GO" id="GO:0006032">
    <property type="term" value="P:chitin catabolic process"/>
    <property type="evidence" value="ECO:0007669"/>
    <property type="project" value="InterPro"/>
</dbReference>
<protein>
    <submittedName>
        <fullName evidence="4">Lysozyme-like protein</fullName>
    </submittedName>
</protein>
<dbReference type="GO" id="GO:0016998">
    <property type="term" value="P:cell wall macromolecule catabolic process"/>
    <property type="evidence" value="ECO:0007669"/>
    <property type="project" value="InterPro"/>
</dbReference>
<dbReference type="InterPro" id="IPR023346">
    <property type="entry name" value="Lysozyme-like_dom_sf"/>
</dbReference>
<keyword evidence="2" id="KW-1015">Disulfide bond</keyword>
<dbReference type="Proteomes" id="UP000193642">
    <property type="component" value="Unassembled WGS sequence"/>
</dbReference>
<sequence length="333" mass="34963">MDPTGLTQTVSDICNTLYAPGTTLTAYWNGAGLQFTLPSYSAKMSSLAQALTLFPNALPTTDQTVSFLANILFESACLSTKEEAQCVKDPGNCVKLYGDNYWGRGYIQLTGKANYQAFADAIGRQDVVANPGLVASDETLAWASAVWFWKGNCKGASTVGDALMCINSLECSSATSTMYFQFAPVYRLLIAQKLAGAVGVGDASAKSVAVCPQMGTSLETAWDQFCKYHAGTPSESVTCGKPIVVVIGEKVMGGVSATKTMDGSGSTTTTAITSSFSTVLSSGVSPVDAVPTSTRIQAVVSTNSVKGSPTASSSVLMHPISKFLYLYFVLFVN</sequence>
<dbReference type="Gene3D" id="1.10.530.10">
    <property type="match status" value="1"/>
</dbReference>
<dbReference type="Pfam" id="PF00182">
    <property type="entry name" value="Glyco_hydro_19"/>
    <property type="match status" value="1"/>
</dbReference>
<dbReference type="PANTHER" id="PTHR22595:SF79">
    <property type="entry name" value="CHITINASE 12"/>
    <property type="match status" value="1"/>
</dbReference>
<evidence type="ECO:0000313" key="5">
    <source>
        <dbReference type="Proteomes" id="UP000193642"/>
    </source>
</evidence>
<evidence type="ECO:0000313" key="4">
    <source>
        <dbReference type="EMBL" id="ORY44521.1"/>
    </source>
</evidence>
<dbReference type="PANTHER" id="PTHR22595">
    <property type="entry name" value="CHITINASE-RELATED"/>
    <property type="match status" value="1"/>
</dbReference>
<name>A0A1Y2CBT8_9FUNG</name>
<dbReference type="OrthoDB" id="2100254at2759"/>
<comment type="caution">
    <text evidence="4">The sequence shown here is derived from an EMBL/GenBank/DDBJ whole genome shotgun (WGS) entry which is preliminary data.</text>
</comment>